<accession>A0A514CPH1</accession>
<dbReference type="Gene3D" id="1.10.8.60">
    <property type="match status" value="1"/>
</dbReference>
<evidence type="ECO:0000256" key="2">
    <source>
        <dbReference type="ARBA" id="ARBA00022528"/>
    </source>
</evidence>
<dbReference type="PANTHER" id="PTHR42960:SF1">
    <property type="entry name" value="YCF46 PROTEIN"/>
    <property type="match status" value="1"/>
</dbReference>
<reference evidence="9" key="1">
    <citation type="submission" date="2019-02" db="EMBL/GenBank/DDBJ databases">
        <title>Dictyochophyceae plastid genomes reveal unusual variability of their organisation.</title>
        <authorList>
            <person name="Han K.Y."/>
            <person name="Maciszewski K."/>
            <person name="Graf L."/>
            <person name="Andersen R.A."/>
            <person name="Karnkowska A."/>
            <person name="Yoon H.S."/>
        </authorList>
    </citation>
    <scope>NUCLEOTIDE SEQUENCE</scope>
</reference>
<dbReference type="EMBL" id="MK561359">
    <property type="protein sequence ID" value="QDH81703.1"/>
    <property type="molecule type" value="Genomic_DNA"/>
</dbReference>
<dbReference type="AlphaFoldDB" id="A0A514CPH1"/>
<evidence type="ECO:0000313" key="9">
    <source>
        <dbReference type="EMBL" id="QDH81703.1"/>
    </source>
</evidence>
<evidence type="ECO:0000256" key="7">
    <source>
        <dbReference type="ARBA" id="ARBA00040480"/>
    </source>
</evidence>
<dbReference type="SMART" id="SM00382">
    <property type="entry name" value="AAA"/>
    <property type="match status" value="1"/>
</dbReference>
<name>A0A514CPH1_9STRA</name>
<evidence type="ECO:0000256" key="1">
    <source>
        <dbReference type="ARBA" id="ARBA00004229"/>
    </source>
</evidence>
<gene>
    <name evidence="9" type="primary">ycf46</name>
</gene>
<evidence type="ECO:0000256" key="6">
    <source>
        <dbReference type="ARBA" id="ARBA00038088"/>
    </source>
</evidence>
<keyword evidence="5" id="KW-0067">ATP-binding</keyword>
<dbReference type="InterPro" id="IPR003959">
    <property type="entry name" value="ATPase_AAA_core"/>
</dbReference>
<protein>
    <recommendedName>
        <fullName evidence="7">Uncharacterized AAA domain-containing protein ycf46</fullName>
    </recommendedName>
</protein>
<dbReference type="RefSeq" id="YP_009677042.1">
    <property type="nucleotide sequence ID" value="NC_043929.1"/>
</dbReference>
<evidence type="ECO:0000256" key="4">
    <source>
        <dbReference type="ARBA" id="ARBA00022741"/>
    </source>
</evidence>
<dbReference type="GeneID" id="40868891"/>
<organism evidence="9">
    <name type="scientific">Octactis speculum</name>
    <dbReference type="NCBI Taxonomy" id="3111310"/>
    <lineage>
        <taxon>Eukaryota</taxon>
        <taxon>Sar</taxon>
        <taxon>Stramenopiles</taxon>
        <taxon>Ochrophyta</taxon>
        <taxon>Dictyochophyceae</taxon>
        <taxon>Dictyochales</taxon>
        <taxon>Dictyochaceae</taxon>
        <taxon>Octactis</taxon>
    </lineage>
</organism>
<dbReference type="Gene3D" id="3.40.50.300">
    <property type="entry name" value="P-loop containing nucleotide triphosphate hydrolases"/>
    <property type="match status" value="1"/>
</dbReference>
<dbReference type="SUPFAM" id="SSF52540">
    <property type="entry name" value="P-loop containing nucleoside triphosphate hydrolases"/>
    <property type="match status" value="2"/>
</dbReference>
<dbReference type="InterPro" id="IPR003593">
    <property type="entry name" value="AAA+_ATPase"/>
</dbReference>
<sequence>MNFSEEFILLLNARYPILYIYSFEEDRLEYSIRRSLHKLPERAIYTWDFVEGYTNNPNIKGFASKNPLQALDLIEKVTAETAAIFILKDFNKFLSDISVARKIKNLGRILKTQPKTLIITATEVNVPSELRDLITITEFKLPTLTEIKSELKRLFTSLDQTLDLEFIEVLALSCQGLSIERIRRALSKSIAKYSKINKETINLILTEKRQIISQTEILEFESSQIYLNDIGGLKNLKEWLLRRKGAFSEKAENYGLPSPKGLLIGGIQGTGKSITVKAIANDWKLPLLRLDVGRLFAGIVGESESRVRQMIDIAEALAPCILWIDEIDKAFSTQNTSNDSGTTSRVFGTFITWLSEKTSPVFVVATANNFKTLPLEIIRKGRFDEIFFVNLPDSDERQQIFEVLLKRLRPEKLGDFNTILLSQKSEGFSGAEIEQGIIEGMFIAFNERRDFIDEDIIIGLKQIIPISQVDIKQIQELQEWALSGKVRLAS</sequence>
<dbReference type="GO" id="GO:0009507">
    <property type="term" value="C:chloroplast"/>
    <property type="evidence" value="ECO:0007669"/>
    <property type="project" value="UniProtKB-SubCell"/>
</dbReference>
<keyword evidence="4" id="KW-0547">Nucleotide-binding</keyword>
<comment type="similarity">
    <text evidence="6">Belongs to the AAA ATPase family. Highly divergent.</text>
</comment>
<keyword evidence="3 9" id="KW-0934">Plastid</keyword>
<evidence type="ECO:0000259" key="8">
    <source>
        <dbReference type="SMART" id="SM00382"/>
    </source>
</evidence>
<geneLocation type="chloroplast" evidence="9"/>
<dbReference type="GO" id="GO:0016887">
    <property type="term" value="F:ATP hydrolysis activity"/>
    <property type="evidence" value="ECO:0007669"/>
    <property type="project" value="InterPro"/>
</dbReference>
<dbReference type="PANTHER" id="PTHR42960">
    <property type="entry name" value="YCF46 PROTEIN"/>
    <property type="match status" value="1"/>
</dbReference>
<evidence type="ECO:0000256" key="5">
    <source>
        <dbReference type="ARBA" id="ARBA00022840"/>
    </source>
</evidence>
<comment type="subcellular location">
    <subcellularLocation>
        <location evidence="1">Plastid</location>
        <location evidence="1">Chloroplast</location>
    </subcellularLocation>
</comment>
<proteinExistence type="inferred from homology"/>
<dbReference type="InterPro" id="IPR052381">
    <property type="entry name" value="AAA_domain_protein"/>
</dbReference>
<dbReference type="Pfam" id="PF00004">
    <property type="entry name" value="AAA"/>
    <property type="match status" value="1"/>
</dbReference>
<keyword evidence="2 9" id="KW-0150">Chloroplast</keyword>
<dbReference type="GO" id="GO:0005524">
    <property type="term" value="F:ATP binding"/>
    <property type="evidence" value="ECO:0007669"/>
    <property type="project" value="UniProtKB-KW"/>
</dbReference>
<dbReference type="InterPro" id="IPR027417">
    <property type="entry name" value="P-loop_NTPase"/>
</dbReference>
<evidence type="ECO:0000256" key="3">
    <source>
        <dbReference type="ARBA" id="ARBA00022640"/>
    </source>
</evidence>
<dbReference type="CDD" id="cd19507">
    <property type="entry name" value="RecA-like_Ycf46-like"/>
    <property type="match status" value="1"/>
</dbReference>
<feature type="domain" description="AAA+ ATPase" evidence="8">
    <location>
        <begin position="258"/>
        <end position="393"/>
    </location>
</feature>